<name>A0A023DZ70_9PROT</name>
<evidence type="ECO:0000313" key="2">
    <source>
        <dbReference type="Proteomes" id="UP000024842"/>
    </source>
</evidence>
<evidence type="ECO:0000313" key="1">
    <source>
        <dbReference type="EMBL" id="GAJ46335.1"/>
    </source>
</evidence>
<dbReference type="AlphaFoldDB" id="A0A023DZ70"/>
<reference evidence="1 2" key="1">
    <citation type="journal article" date="2014" name="FEMS Microbiol. Lett.">
        <title>Draft genome sequences of three Holospora species (Holospora obtusa, Holospora undulata, and Holospora elegans), endonuclear symbiotic bacteria of the ciliate Paramecium caudatum.</title>
        <authorList>
            <person name="Dohra H."/>
            <person name="Tanaka K."/>
            <person name="Suzuki T."/>
            <person name="Fujishima M."/>
            <person name="Suzuki H."/>
        </authorList>
    </citation>
    <scope>NUCLEOTIDE SEQUENCE [LARGE SCALE GENOMIC DNA]</scope>
    <source>
        <strain evidence="1 2">E1</strain>
    </source>
</reference>
<dbReference type="Proteomes" id="UP000024842">
    <property type="component" value="Unassembled WGS sequence"/>
</dbReference>
<proteinExistence type="predicted"/>
<accession>A0A023DZ70</accession>
<gene>
    <name evidence="1" type="ORF">HE1_00666</name>
</gene>
<sequence length="59" mass="7007">MSMHMNVFLFELVRKDPSDKIALIMDGARWNKSKALKIPTPLTKDIFFRIRKRKPFKSL</sequence>
<organism evidence="1 2">
    <name type="scientific">Holospora elegans E1</name>
    <dbReference type="NCBI Taxonomy" id="1427503"/>
    <lineage>
        <taxon>Bacteria</taxon>
        <taxon>Pseudomonadati</taxon>
        <taxon>Pseudomonadota</taxon>
        <taxon>Alphaproteobacteria</taxon>
        <taxon>Holosporales</taxon>
        <taxon>Holosporaceae</taxon>
        <taxon>Holospora</taxon>
    </lineage>
</organism>
<dbReference type="EMBL" id="BAUP01000085">
    <property type="protein sequence ID" value="GAJ46335.1"/>
    <property type="molecule type" value="Genomic_DNA"/>
</dbReference>
<comment type="caution">
    <text evidence="1">The sequence shown here is derived from an EMBL/GenBank/DDBJ whole genome shotgun (WGS) entry which is preliminary data.</text>
</comment>
<protein>
    <submittedName>
        <fullName evidence="1">Uncharacterized protein</fullName>
    </submittedName>
</protein>
<keyword evidence="2" id="KW-1185">Reference proteome</keyword>